<dbReference type="Proteomes" id="UP000179003">
    <property type="component" value="Unassembled WGS sequence"/>
</dbReference>
<dbReference type="EMBL" id="MFAE01000005">
    <property type="protein sequence ID" value="OGD67392.1"/>
    <property type="molecule type" value="Genomic_DNA"/>
</dbReference>
<evidence type="ECO:0000256" key="1">
    <source>
        <dbReference type="SAM" id="Phobius"/>
    </source>
</evidence>
<proteinExistence type="predicted"/>
<protein>
    <submittedName>
        <fullName evidence="2">Uncharacterized protein</fullName>
    </submittedName>
</protein>
<sequence>MRKKRFTGWIDGHYMQGTIVEMNDDDCQQEAEAVSSVIKTTGKIVGAVALGALLLGAIAASAEDKG</sequence>
<reference evidence="2 3" key="1">
    <citation type="journal article" date="2016" name="Nat. Commun.">
        <title>Thousands of microbial genomes shed light on interconnected biogeochemical processes in an aquifer system.</title>
        <authorList>
            <person name="Anantharaman K."/>
            <person name="Brown C.T."/>
            <person name="Hug L.A."/>
            <person name="Sharon I."/>
            <person name="Castelle C.J."/>
            <person name="Probst A.J."/>
            <person name="Thomas B.C."/>
            <person name="Singh A."/>
            <person name="Wilkins M.J."/>
            <person name="Karaoz U."/>
            <person name="Brodie E.L."/>
            <person name="Williams K.H."/>
            <person name="Hubbard S.S."/>
            <person name="Banfield J.F."/>
        </authorList>
    </citation>
    <scope>NUCLEOTIDE SEQUENCE [LARGE SCALE GENOMIC DNA]</scope>
</reference>
<dbReference type="AlphaFoldDB" id="A0A1F5EJ09"/>
<gene>
    <name evidence="2" type="ORF">A2442_02705</name>
</gene>
<evidence type="ECO:0000313" key="2">
    <source>
        <dbReference type="EMBL" id="OGD67392.1"/>
    </source>
</evidence>
<keyword evidence="1" id="KW-0812">Transmembrane</keyword>
<keyword evidence="1" id="KW-1133">Transmembrane helix</keyword>
<name>A0A1F5EJ09_9BACT</name>
<comment type="caution">
    <text evidence="2">The sequence shown here is derived from an EMBL/GenBank/DDBJ whole genome shotgun (WGS) entry which is preliminary data.</text>
</comment>
<evidence type="ECO:0000313" key="3">
    <source>
        <dbReference type="Proteomes" id="UP000179003"/>
    </source>
</evidence>
<keyword evidence="1" id="KW-0472">Membrane</keyword>
<accession>A0A1F5EJ09</accession>
<feature type="transmembrane region" description="Helical" evidence="1">
    <location>
        <begin position="44"/>
        <end position="62"/>
    </location>
</feature>
<organism evidence="2 3">
    <name type="scientific">Candidatus Campbellbacteria bacterium RIFOXYC2_FULL_35_25</name>
    <dbReference type="NCBI Taxonomy" id="1797582"/>
    <lineage>
        <taxon>Bacteria</taxon>
        <taxon>Candidatus Campbelliibacteriota</taxon>
    </lineage>
</organism>